<evidence type="ECO:0000256" key="2">
    <source>
        <dbReference type="SAM" id="SignalP"/>
    </source>
</evidence>
<proteinExistence type="predicted"/>
<evidence type="ECO:0000313" key="3">
    <source>
        <dbReference type="EMBL" id="ADO72912.1"/>
    </source>
</evidence>
<feature type="compositionally biased region" description="Polar residues" evidence="1">
    <location>
        <begin position="27"/>
        <end position="44"/>
    </location>
</feature>
<organism evidence="3 4">
    <name type="scientific">Stigmatella aurantiaca (strain DW4/3-1)</name>
    <dbReference type="NCBI Taxonomy" id="378806"/>
    <lineage>
        <taxon>Bacteria</taxon>
        <taxon>Pseudomonadati</taxon>
        <taxon>Myxococcota</taxon>
        <taxon>Myxococcia</taxon>
        <taxon>Myxococcales</taxon>
        <taxon>Cystobacterineae</taxon>
        <taxon>Archangiaceae</taxon>
        <taxon>Stigmatella</taxon>
    </lineage>
</organism>
<evidence type="ECO:0008006" key="5">
    <source>
        <dbReference type="Google" id="ProtNLM"/>
    </source>
</evidence>
<keyword evidence="2" id="KW-0732">Signal</keyword>
<dbReference type="HOGENOM" id="CLU_2318766_0_0_7"/>
<evidence type="ECO:0000313" key="4">
    <source>
        <dbReference type="Proteomes" id="UP000001351"/>
    </source>
</evidence>
<reference evidence="3 4" key="1">
    <citation type="journal article" date="2011" name="Mol. Biol. Evol.">
        <title>Comparative genomic analysis of fruiting body formation in Myxococcales.</title>
        <authorList>
            <person name="Huntley S."/>
            <person name="Hamann N."/>
            <person name="Wegener-Feldbrugge S."/>
            <person name="Treuner-Lange A."/>
            <person name="Kube M."/>
            <person name="Reinhardt R."/>
            <person name="Klages S."/>
            <person name="Muller R."/>
            <person name="Ronning C.M."/>
            <person name="Nierman W.C."/>
            <person name="Sogaard-Andersen L."/>
        </authorList>
    </citation>
    <scope>NUCLEOTIDE SEQUENCE [LARGE SCALE GENOMIC DNA]</scope>
    <source>
        <strain evidence="3 4">DW4/3-1</strain>
    </source>
</reference>
<feature type="chain" id="PRO_5003169502" description="Lipoprotein" evidence="2">
    <location>
        <begin position="20"/>
        <end position="100"/>
    </location>
</feature>
<dbReference type="KEGG" id="sur:STAUR_5140"/>
<dbReference type="STRING" id="378806.STAUR_5140"/>
<dbReference type="EMBL" id="CP002271">
    <property type="protein sequence ID" value="ADO72912.1"/>
    <property type="molecule type" value="Genomic_DNA"/>
</dbReference>
<name>E3FIC2_STIAD</name>
<evidence type="ECO:0000256" key="1">
    <source>
        <dbReference type="SAM" id="MobiDB-lite"/>
    </source>
</evidence>
<keyword evidence="4" id="KW-1185">Reference proteome</keyword>
<accession>E3FIC2</accession>
<sequence length="100" mass="10089">MRITALLVVCVTGLTLAMAGCGGTVESEPSQAPESTLAGQQVSQEDGAEGEVSEMAGGCPRIWVCPTTEASYGTAAQCRTACGGATCYLDYACNGSCICP</sequence>
<dbReference type="AlphaFoldDB" id="E3FIC2"/>
<feature type="signal peptide" evidence="2">
    <location>
        <begin position="1"/>
        <end position="19"/>
    </location>
</feature>
<dbReference type="OrthoDB" id="5519391at2"/>
<gene>
    <name evidence="3" type="ordered locus">STAUR_5140</name>
</gene>
<dbReference type="Proteomes" id="UP000001351">
    <property type="component" value="Chromosome"/>
</dbReference>
<dbReference type="PROSITE" id="PS51257">
    <property type="entry name" value="PROKAR_LIPOPROTEIN"/>
    <property type="match status" value="1"/>
</dbReference>
<dbReference type="RefSeq" id="WP_013376643.1">
    <property type="nucleotide sequence ID" value="NC_014623.1"/>
</dbReference>
<protein>
    <recommendedName>
        <fullName evidence="5">Lipoprotein</fullName>
    </recommendedName>
</protein>
<feature type="region of interest" description="Disordered" evidence="1">
    <location>
        <begin position="27"/>
        <end position="47"/>
    </location>
</feature>